<evidence type="ECO:0000313" key="5">
    <source>
        <dbReference type="Proteomes" id="UP000275663"/>
    </source>
</evidence>
<reference evidence="4 5" key="1">
    <citation type="journal article" date="2011" name="Int. J. Syst. Evol. Microbiol.">
        <title>Description of Undibacterium oligocarboniphilum sp. nov., isolated from purified water, and Undibacterium pigrum strain CCUG 49012 as the type strain of Undibacterium parvum sp. nov., and emended descriptions of the genus Undibacterium and the species Undibacterium pigrum.</title>
        <authorList>
            <person name="Eder W."/>
            <person name="Wanner G."/>
            <person name="Ludwig W."/>
            <person name="Busse H.J."/>
            <person name="Ziemke-Kageler F."/>
            <person name="Lang E."/>
        </authorList>
    </citation>
    <scope>NUCLEOTIDE SEQUENCE [LARGE SCALE GENOMIC DNA]</scope>
    <source>
        <strain evidence="4 5">DSM 23061</strain>
    </source>
</reference>
<dbReference type="AlphaFoldDB" id="A0A3Q9BP45"/>
<dbReference type="KEGG" id="upv:EJN92_04465"/>
<evidence type="ECO:0000259" key="3">
    <source>
        <dbReference type="Pfam" id="PF14341"/>
    </source>
</evidence>
<dbReference type="InterPro" id="IPR025205">
    <property type="entry name" value="PilX/PilW_C"/>
</dbReference>
<accession>A0A3Q9BP45</accession>
<dbReference type="RefSeq" id="WP_126126712.1">
    <property type="nucleotide sequence ID" value="NZ_CP034464.1"/>
</dbReference>
<keyword evidence="1" id="KW-1133">Transmembrane helix</keyword>
<feature type="domain" description="PilX/PilW C-terminal" evidence="2">
    <location>
        <begin position="105"/>
        <end position="211"/>
    </location>
</feature>
<dbReference type="EMBL" id="CP034464">
    <property type="protein sequence ID" value="AZP11324.1"/>
    <property type="molecule type" value="Genomic_DNA"/>
</dbReference>
<protein>
    <submittedName>
        <fullName evidence="4">Pilus assembly protein</fullName>
    </submittedName>
</protein>
<name>A0A3Q9BP45_9BURK</name>
<feature type="domain" description="Type 4 fimbrial biogenesis protein PilX N-terminal" evidence="3">
    <location>
        <begin position="23"/>
        <end position="73"/>
    </location>
</feature>
<keyword evidence="5" id="KW-1185">Reference proteome</keyword>
<keyword evidence="1" id="KW-0812">Transmembrane</keyword>
<organism evidence="4 5">
    <name type="scientific">Undibacterium parvum</name>
    <dbReference type="NCBI Taxonomy" id="401471"/>
    <lineage>
        <taxon>Bacteria</taxon>
        <taxon>Pseudomonadati</taxon>
        <taxon>Pseudomonadota</taxon>
        <taxon>Betaproteobacteria</taxon>
        <taxon>Burkholderiales</taxon>
        <taxon>Oxalobacteraceae</taxon>
        <taxon>Undibacterium</taxon>
    </lineage>
</organism>
<keyword evidence="1" id="KW-0472">Membrane</keyword>
<gene>
    <name evidence="4" type="ORF">EJN92_04465</name>
</gene>
<evidence type="ECO:0000256" key="1">
    <source>
        <dbReference type="SAM" id="Phobius"/>
    </source>
</evidence>
<proteinExistence type="predicted"/>
<evidence type="ECO:0000259" key="2">
    <source>
        <dbReference type="Pfam" id="PF13681"/>
    </source>
</evidence>
<dbReference type="Pfam" id="PF14341">
    <property type="entry name" value="PilX_N"/>
    <property type="match status" value="1"/>
</dbReference>
<dbReference type="OrthoDB" id="5405962at2"/>
<sequence>MRIHLKIKANLANESRYKINKQSGASLIVSLIMLIVVLVLSISVATMSLQNEKSSRSDRDRQVALNAAEAALKDAESDIDPQNTPAGTRKTFFDATSNLYFETGCASGDSNPYQGMCLPTVVGIPVWQSVDLADSGSSSKSVAFGKFTGQTMTTGKSSFPAKLPRYIIEVIPDIDPGKEATEQTKYIYRITVVGFGANEQTQVVLQSYYRKSVSS</sequence>
<feature type="transmembrane region" description="Helical" evidence="1">
    <location>
        <begin position="25"/>
        <end position="49"/>
    </location>
</feature>
<evidence type="ECO:0000313" key="4">
    <source>
        <dbReference type="EMBL" id="AZP11324.1"/>
    </source>
</evidence>
<dbReference type="Proteomes" id="UP000275663">
    <property type="component" value="Chromosome"/>
</dbReference>
<dbReference type="InterPro" id="IPR025746">
    <property type="entry name" value="PilX_N_dom"/>
</dbReference>
<dbReference type="Pfam" id="PF13681">
    <property type="entry name" value="PilX"/>
    <property type="match status" value="1"/>
</dbReference>